<evidence type="ECO:0000256" key="9">
    <source>
        <dbReference type="ARBA" id="ARBA00022679"/>
    </source>
</evidence>
<evidence type="ECO:0000256" key="8">
    <source>
        <dbReference type="ARBA" id="ARBA00022597"/>
    </source>
</evidence>
<dbReference type="Gene3D" id="3.20.20.60">
    <property type="entry name" value="Phosphoenolpyruvate-binding domains"/>
    <property type="match status" value="1"/>
</dbReference>
<evidence type="ECO:0000256" key="2">
    <source>
        <dbReference type="ARBA" id="ARBA00001946"/>
    </source>
</evidence>
<dbReference type="InterPro" id="IPR036637">
    <property type="entry name" value="Phosphohistidine_dom_sf"/>
</dbReference>
<dbReference type="Gene3D" id="3.50.30.10">
    <property type="entry name" value="Phosphohistidine domain"/>
    <property type="match status" value="1"/>
</dbReference>
<dbReference type="SUPFAM" id="SSF52009">
    <property type="entry name" value="Phosphohistidine domain"/>
    <property type="match status" value="1"/>
</dbReference>
<accession>A0ABQ6M0N3</accession>
<keyword evidence="7" id="KW-0963">Cytoplasm</keyword>
<dbReference type="InterPro" id="IPR029016">
    <property type="entry name" value="GAF-like_dom_sf"/>
</dbReference>
<comment type="similarity">
    <text evidence="4">Belongs to the PEP-utilizing enzyme family.</text>
</comment>
<dbReference type="Proteomes" id="UP001224392">
    <property type="component" value="Unassembled WGS sequence"/>
</dbReference>
<dbReference type="InterPro" id="IPR015813">
    <property type="entry name" value="Pyrv/PenolPyrv_kinase-like_dom"/>
</dbReference>
<dbReference type="NCBIfam" id="NF008283">
    <property type="entry name" value="PRK11061.1"/>
    <property type="match status" value="1"/>
</dbReference>
<reference evidence="15 16" key="1">
    <citation type="submission" date="2023-04" db="EMBL/GenBank/DDBJ databases">
        <title>Marinobulbifer ophiurae gen. nov., sp. Nov., isolate from tissue of brittle star Ophioplocus japonicus.</title>
        <authorList>
            <person name="Kawano K."/>
            <person name="Sawayama S."/>
            <person name="Nakagawa S."/>
        </authorList>
    </citation>
    <scope>NUCLEOTIDE SEQUENCE [LARGE SCALE GENOMIC DNA]</scope>
    <source>
        <strain evidence="15 16">NKW57</strain>
    </source>
</reference>
<keyword evidence="9" id="KW-0808">Transferase</keyword>
<dbReference type="SMART" id="SM00065">
    <property type="entry name" value="GAF"/>
    <property type="match status" value="1"/>
</dbReference>
<dbReference type="EMBL" id="BSYJ01000004">
    <property type="protein sequence ID" value="GMG87847.1"/>
    <property type="molecule type" value="Genomic_DNA"/>
</dbReference>
<dbReference type="SUPFAM" id="SSF55781">
    <property type="entry name" value="GAF domain-like"/>
    <property type="match status" value="1"/>
</dbReference>
<evidence type="ECO:0000256" key="13">
    <source>
        <dbReference type="ARBA" id="ARBA00022842"/>
    </source>
</evidence>
<comment type="subcellular location">
    <subcellularLocation>
        <location evidence="3">Cytoplasm</location>
    </subcellularLocation>
</comment>
<dbReference type="PANTHER" id="PTHR46244">
    <property type="entry name" value="PHOSPHOENOLPYRUVATE-PROTEIN PHOSPHOTRANSFERASE"/>
    <property type="match status" value="1"/>
</dbReference>
<dbReference type="Pfam" id="PF01590">
    <property type="entry name" value="GAF"/>
    <property type="match status" value="1"/>
</dbReference>
<keyword evidence="6" id="KW-0813">Transport</keyword>
<comment type="catalytic activity">
    <reaction evidence="1">
        <text>L-histidyl-[protein] + phosphoenolpyruvate = N(pros)-phospho-L-histidyl-[protein] + pyruvate</text>
        <dbReference type="Rhea" id="RHEA:23880"/>
        <dbReference type="Rhea" id="RHEA-COMP:9745"/>
        <dbReference type="Rhea" id="RHEA-COMP:9746"/>
        <dbReference type="ChEBI" id="CHEBI:15361"/>
        <dbReference type="ChEBI" id="CHEBI:29979"/>
        <dbReference type="ChEBI" id="CHEBI:58702"/>
        <dbReference type="ChEBI" id="CHEBI:64837"/>
        <dbReference type="EC" id="2.7.3.9"/>
    </reaction>
</comment>
<evidence type="ECO:0000313" key="16">
    <source>
        <dbReference type="Proteomes" id="UP001224392"/>
    </source>
</evidence>
<evidence type="ECO:0000256" key="5">
    <source>
        <dbReference type="ARBA" id="ARBA00012232"/>
    </source>
</evidence>
<keyword evidence="12" id="KW-0418">Kinase</keyword>
<dbReference type="Pfam" id="PF05524">
    <property type="entry name" value="PEP-utilisers_N"/>
    <property type="match status" value="1"/>
</dbReference>
<organism evidence="15 16">
    <name type="scientific">Biformimicrobium ophioploci</name>
    <dbReference type="NCBI Taxonomy" id="3036711"/>
    <lineage>
        <taxon>Bacteria</taxon>
        <taxon>Pseudomonadati</taxon>
        <taxon>Pseudomonadota</taxon>
        <taxon>Gammaproteobacteria</taxon>
        <taxon>Cellvibrionales</taxon>
        <taxon>Microbulbiferaceae</taxon>
        <taxon>Biformimicrobium</taxon>
    </lineage>
</organism>
<dbReference type="InterPro" id="IPR050499">
    <property type="entry name" value="PEP-utilizing_PTS_enzyme"/>
</dbReference>
<dbReference type="SUPFAM" id="SSF47831">
    <property type="entry name" value="Enzyme I of the PEP:sugar phosphotransferase system HPr-binding (sub)domain"/>
    <property type="match status" value="1"/>
</dbReference>
<evidence type="ECO:0000256" key="3">
    <source>
        <dbReference type="ARBA" id="ARBA00004496"/>
    </source>
</evidence>
<dbReference type="SUPFAM" id="SSF51621">
    <property type="entry name" value="Phosphoenolpyruvate/pyruvate domain"/>
    <property type="match status" value="1"/>
</dbReference>
<dbReference type="InterPro" id="IPR008279">
    <property type="entry name" value="PEP-util_enz_mobile_dom"/>
</dbReference>
<dbReference type="NCBIfam" id="TIGR01417">
    <property type="entry name" value="PTS_I_fam"/>
    <property type="match status" value="1"/>
</dbReference>
<gene>
    <name evidence="15" type="primary">ptsP</name>
    <name evidence="15" type="ORF">MNKW57_21680</name>
</gene>
<evidence type="ECO:0000256" key="4">
    <source>
        <dbReference type="ARBA" id="ARBA00007837"/>
    </source>
</evidence>
<evidence type="ECO:0000313" key="15">
    <source>
        <dbReference type="EMBL" id="GMG87847.1"/>
    </source>
</evidence>
<keyword evidence="11" id="KW-0479">Metal-binding</keyword>
<keyword evidence="13" id="KW-0460">Magnesium</keyword>
<evidence type="ECO:0000256" key="12">
    <source>
        <dbReference type="ARBA" id="ARBA00022777"/>
    </source>
</evidence>
<dbReference type="Gene3D" id="3.30.450.40">
    <property type="match status" value="1"/>
</dbReference>
<dbReference type="InterPro" id="IPR000121">
    <property type="entry name" value="PEP_util_C"/>
</dbReference>
<dbReference type="EC" id="2.7.3.9" evidence="5"/>
<evidence type="ECO:0000259" key="14">
    <source>
        <dbReference type="SMART" id="SM00065"/>
    </source>
</evidence>
<keyword evidence="10" id="KW-0598">Phosphotransferase system</keyword>
<dbReference type="Gene3D" id="1.10.274.10">
    <property type="entry name" value="PtsI, HPr-binding domain"/>
    <property type="match status" value="1"/>
</dbReference>
<dbReference type="InterPro" id="IPR036618">
    <property type="entry name" value="PtsI_HPr-bd_sf"/>
</dbReference>
<protein>
    <recommendedName>
        <fullName evidence="5">phosphoenolpyruvate--protein phosphotransferase</fullName>
        <ecNumber evidence="5">2.7.3.9</ecNumber>
    </recommendedName>
</protein>
<dbReference type="Pfam" id="PF00391">
    <property type="entry name" value="PEP-utilizers"/>
    <property type="match status" value="1"/>
</dbReference>
<feature type="domain" description="GAF" evidence="14">
    <location>
        <begin position="17"/>
        <end position="164"/>
    </location>
</feature>
<keyword evidence="16" id="KW-1185">Reference proteome</keyword>
<evidence type="ECO:0000256" key="6">
    <source>
        <dbReference type="ARBA" id="ARBA00022448"/>
    </source>
</evidence>
<evidence type="ECO:0000256" key="11">
    <source>
        <dbReference type="ARBA" id="ARBA00022723"/>
    </source>
</evidence>
<evidence type="ECO:0000256" key="1">
    <source>
        <dbReference type="ARBA" id="ARBA00000683"/>
    </source>
</evidence>
<dbReference type="InterPro" id="IPR040442">
    <property type="entry name" value="Pyrv_kinase-like_dom_sf"/>
</dbReference>
<dbReference type="Pfam" id="PF02896">
    <property type="entry name" value="PEP-utilizers_C"/>
    <property type="match status" value="1"/>
</dbReference>
<dbReference type="PANTHER" id="PTHR46244:SF1">
    <property type="entry name" value="PHOSPHOENOLPYRUVATE-DEPENDENT PHOSPHOTRANSFERASE SYSTEM"/>
    <property type="match status" value="1"/>
</dbReference>
<sequence length="752" mass="82198">MLQSLRNIVQELNAARDLNAMLEIIVRRVKAEMRTSVCSIYLRDGASGSYVLMATDGLYPESVGKVSLAAGEGLVGLVVEREEPLNLDQAHTHPAFQYFPSTGEERYSAFLGAPIIHHREVLGVIVVQQAESRRFDEGEEAFLVTVSAQLAGVIAHAEATGTLASMGSQHREASFHGIAAAPGVAIGRAQIIAAPANLAAVPFSPCEDPEAEIAFFKKALASARREIRAVGERLKANLNREEQALFDAYVSMLDDASLAAEVCERIRQMVSAPRAWSEVMLEHVHRFEAMSDGYFRDRAADVRDLGARVLQHLRQQKKTRQSFGENSILVGEELTAAMLAEIPRENLKGLVSIKGSSNSHVAIVARAMGIPTVMGADALPFERIDGAELVVDGYRGEIHVHPSQQLRRRYEAIVREEQALAASLDLLADQPCITTDGKRVRLWVNTGLMADVVRSLERGAEGVGLYRTEVPFLMRERFPSEEEQRAIYREQLEAFSPNPVTMRTLDIGGDKALSYFPIEEENPFLGWRGIRVTLDHPEIFLGQVRAMMKASLGLNNLRILLPMISGINEFEAARKLVLRAHDELREEGYDIALPPLGVMIEVPSAVYQARALALRADFLSVGTNDLTQYLLAVDRNNSRVAGLYNAFHPAVLAALKAIVDAAHAEGTEVGICGELAGDPGGALLLVAMGYDVLSMNATNLPRIKATLRAANCSELTDLLDGVLQMECGESIYHKVQLVLQQLGLHTLLQPGG</sequence>
<evidence type="ECO:0000256" key="10">
    <source>
        <dbReference type="ARBA" id="ARBA00022683"/>
    </source>
</evidence>
<name>A0ABQ6M0N3_9GAMM</name>
<proteinExistence type="inferred from homology"/>
<dbReference type="InterPro" id="IPR008731">
    <property type="entry name" value="PTS_EIN"/>
</dbReference>
<dbReference type="InterPro" id="IPR003018">
    <property type="entry name" value="GAF"/>
</dbReference>
<comment type="cofactor">
    <cofactor evidence="2">
        <name>Mg(2+)</name>
        <dbReference type="ChEBI" id="CHEBI:18420"/>
    </cofactor>
</comment>
<dbReference type="PROSITE" id="PS00742">
    <property type="entry name" value="PEP_ENZYMES_2"/>
    <property type="match status" value="1"/>
</dbReference>
<comment type="caution">
    <text evidence="15">The sequence shown here is derived from an EMBL/GenBank/DDBJ whole genome shotgun (WGS) entry which is preliminary data.</text>
</comment>
<evidence type="ECO:0000256" key="7">
    <source>
        <dbReference type="ARBA" id="ARBA00022490"/>
    </source>
</evidence>
<dbReference type="PRINTS" id="PR01736">
    <property type="entry name" value="PHPHTRNFRASE"/>
</dbReference>
<keyword evidence="8" id="KW-0762">Sugar transport</keyword>
<dbReference type="RefSeq" id="WP_285764464.1">
    <property type="nucleotide sequence ID" value="NZ_BSYJ01000004.1"/>
</dbReference>
<dbReference type="InterPro" id="IPR023151">
    <property type="entry name" value="PEP_util_CS"/>
</dbReference>
<dbReference type="InterPro" id="IPR006318">
    <property type="entry name" value="PTS_EI-like"/>
</dbReference>